<dbReference type="Gene3D" id="2.60.40.1080">
    <property type="match status" value="1"/>
</dbReference>
<evidence type="ECO:0000313" key="3">
    <source>
        <dbReference type="Proteomes" id="UP000646211"/>
    </source>
</evidence>
<dbReference type="Pfam" id="PF18911">
    <property type="entry name" value="PKD_4"/>
    <property type="match status" value="3"/>
</dbReference>
<dbReference type="Pfam" id="PF02368">
    <property type="entry name" value="Big_2"/>
    <property type="match status" value="1"/>
</dbReference>
<evidence type="ECO:0000313" key="2">
    <source>
        <dbReference type="EMBL" id="MBF2709757.1"/>
    </source>
</evidence>
<sequence length="2761" mass="285209">MRNLYKILFLFVLVNFNSSIAYSLNIVKVNEPLKTIASPSGQITGNATVCLNSTAPIVKFEVIDDNGKEPYKFSYTINGVAQTPVSTTGSNKSITVPQPTNVANTFIYILTGIKDKDNNDIAVSNSLNTVVINVNPLPVVDFTFTDNQCSGSSVQFTTTNVGSSNTWNFGDGSTSTSQNPTHVFNNTNGNSTQSFNVTLTVTDANGCINKTTKAVHIQNPDTSLNSDAVSDIYNGYKTFRVCSNTVSEIQFINASTTLATNSNYSINWGDSTPDFTSTTFSTTSHTYSVGLWTLTYTVKGQNGCSISRIYKVFVGNNPAVGIGNPGNTNICNSTPLTFPITGTENNPPGTIYTITFNDGSAPLTFNHPPPASVTHTFLKSSCGITSNNGSTIYQNSFSANIEASNPCDISGGSVVPIRVSMPPIVNFTIPQPIVCTNNSICLTNTTTGGAIPTNTSCGNPKLIWSIFPSTGFTLTSGTLGSDNNGSSNTNTWTSGTNDICPVFNLPGTYTITLKVGGNSCSSDQITKTICVEAPLTPQFTLNNISGCSSQAITATNTTDTTNSCSPPTYLWSVAFVPSSCGTVITAIPNQTTTNAAFNFTEAGIYTIKLTATNSCTPSQLTTKTVTITKPPIVTITPIASLCQTLPTTTISPTAMVVNCGTQSPLTYAWSFPGGTPVTSAMAVPGPISYSTTGTFTVSLTVSNECGPSNTATQQLTVSPSPTITGTLFSCINSTSQLTGSATAAATSPWTSSLIGVATVSSTGLVTGVSAGTTTITYTNSNGCKTTALFTVNPTPIVTFSILNQTICSGDTSSIVTLSSVPGATFNWTAVQPTGISGVILNGTNTIPSQALVNSTNANIIVIYNATATLASGATCAGAVFPYTITVKPKPFIAAIMTATSCSGLPFNVTPTNGAGNSIPTGTTYSWIAPVVTGGLTGGNAGTNQTSISGTLTNPTNSVQTATYSVTPSFNGCSGSAFDLVVTVNPKPDVTTTPNVILCNGETSLPINFTGTVIGTTYTWSSSTTSIGIAINGTNSIPSFNAINTGTTPIIATITVIPSANSCSGPSKTFTITVNPTPTVNSITNLIKCNGVASGTLSFTGSVTGTTFDWTNDTPTIGLAGSGSGNIASFATINNGLTPIIATITVTPKANGCIGTPITFTIIVNPTPTVDLPLNQIVCNGQQTTAIFFTGAISNTTYNWTNNNSTIGLGAIGVGDIPAFTAINNGTSPIVANIAVTPNVNSCPGASKTFTITINPSPGVTFSPTNQIICSGSSSAVVNLSSTAAGTNFTWTAALPAGITGVIQNGTNTIPVQTLTNSTNIPIVVTYLATAESTSGVSCQGITYPYTITVNPVPSITTSQAQTICSNTSFSVLPLDGAGNSVPVATTYSWGTPVVTGGISGGVALSNQTTIKGTLINPTDAVQTATYAVTPKSGTCNGTSFTVVVTVNPAPKVLFSGANQFLCSAIATLPITLSSPTTGNITFNWTATIPAGINGATASGTDTIPTQTLVNTTIAPLTVIYTATATLDTNGVLCTGQPLDYKITVNPAIITSSILSNYSGFNVSAVGVSDGSINVTVTGGSGAYTYLWSGQGGFSASSQDLSNVPAGAYSLIINDGLCSPITLDFVLTSPMPLLIQEDVAAHLDLLCFGYSTGVLKVDITQQSVGPYDYLLTLQEGGTISNIINSAATTYTFTDLAAGIYDIKVTDANGSVKIIPGVIITQPSGITASISAQTNVNCAGDATGSATVTASGGIGTLLYSWNTIPIQTTATATGLTAGTYTVTITDANTCSLQKQAIIIEPNAIVTSISSQTNVLCFGNNTGSATVSASGGTGILSYSWDTVPVQTTATATGLVAGTYTLTVSDTKGCQKVQTVIITQPTGGLSSTISNSTNVSCFGENNGSATATVSGGTAPYYYSWNTVPVQTLATATGLKAGNYSVSISDLNGCSTSTSVTITEPLGMAANITAQTNVFCSGNSTGSATVTATGGTLPYDYSWNTTPVQTSDVAVNLPIGTYTVTITDAKGCTTTAQAIITEPNGIVTTIASQTNVDCFGNSTGAVSILASGGAGTLSYSWDTNPVQTTPSLVVLIAGTYNLTVTDANNCTKVQAVTITQPDDIVISTDLEKDVSCYNAANGEIKITISGGTLNYTYAWTKNGIAYATTEDLSNLSPGVYQASVSDANNCGPKTATFTITEPLILAVGLVGKTDVLCYGQSTGVVNVNVVGGTSPYTYAWSGPNGFASSNPNLANVFAGTYNLVVTDNLGCTKTLSVTLTQPTAINITATTTPIICYGANNASISIAISGGIAPYDITWSNLGSGTFQDNLSAGDYLVTVTDTNNCVQTLNVNIPEAPIFTINPVVKNITCFGDKNGSINLNIVGGIAPVKLVWDDSTVAGTTRNNLGPGSYTVTITDSKPCTIKRTFIILEPQLLVLSANVTNAFDCFNANTGAINLLVSGGSAPFTYSWSNGATTEDLSNIPGGNYLVTVKDVNGCSQQTQYNINRPPPIVTSVETKTDFNCETKYVKQTFVAQVSGGVPPYQLVWSSGTVSGPNNELMNTSQNGTVILNATDAIGCKSNYTFTVAIPKLGTPSFDSSSYAYSTYGMYSINDPIQFTNTATGDYISMIWDFGDGSVSTELNPVHTFINPKNYVVTQTVTYPLGCVYVQKITFIIGKGYVLVVPTAFTPNNDSLNDTFRPVTKGLKKVRLDIYDTWGSMIYSESGDVLRGWDGKIKDSNSENGNYYCKVSGETFYGTIVNENHPFVLIK</sequence>
<organism evidence="2 3">
    <name type="scientific">Flavobacterium soyangense</name>
    <dbReference type="NCBI Taxonomy" id="2023265"/>
    <lineage>
        <taxon>Bacteria</taxon>
        <taxon>Pseudomonadati</taxon>
        <taxon>Bacteroidota</taxon>
        <taxon>Flavobacteriia</taxon>
        <taxon>Flavobacteriales</taxon>
        <taxon>Flavobacteriaceae</taxon>
        <taxon>Flavobacterium</taxon>
    </lineage>
</organism>
<dbReference type="Pfam" id="PF19406">
    <property type="entry name" value="PKD_5"/>
    <property type="match status" value="5"/>
</dbReference>
<feature type="domain" description="PKD" evidence="1">
    <location>
        <begin position="166"/>
        <end position="184"/>
    </location>
</feature>
<evidence type="ECO:0000259" key="1">
    <source>
        <dbReference type="PROSITE" id="PS50093"/>
    </source>
</evidence>
<accession>A0A930XX12</accession>
<dbReference type="InterPro" id="IPR000601">
    <property type="entry name" value="PKD_dom"/>
</dbReference>
<dbReference type="Pfam" id="PF13573">
    <property type="entry name" value="SprB"/>
    <property type="match status" value="11"/>
</dbReference>
<dbReference type="NCBIfam" id="TIGR04131">
    <property type="entry name" value="Bac_Flav_CTERM"/>
    <property type="match status" value="1"/>
</dbReference>
<name>A0A930XX12_9FLAO</name>
<dbReference type="RefSeq" id="WP_194312992.1">
    <property type="nucleotide sequence ID" value="NZ_JADHEC010000041.1"/>
</dbReference>
<dbReference type="InterPro" id="IPR025667">
    <property type="entry name" value="SprB_repeat"/>
</dbReference>
<dbReference type="InterPro" id="IPR013783">
    <property type="entry name" value="Ig-like_fold"/>
</dbReference>
<feature type="domain" description="PKD" evidence="1">
    <location>
        <begin position="2607"/>
        <end position="2656"/>
    </location>
</feature>
<comment type="caution">
    <text evidence="2">The sequence shown here is derived from an EMBL/GenBank/DDBJ whole genome shotgun (WGS) entry which is preliminary data.</text>
</comment>
<protein>
    <submittedName>
        <fullName evidence="2">PKD domain-containing protein</fullName>
    </submittedName>
</protein>
<proteinExistence type="predicted"/>
<reference evidence="2" key="1">
    <citation type="submission" date="2020-11" db="EMBL/GenBank/DDBJ databases">
        <title>Genome of Flavobacterium soyangense.</title>
        <authorList>
            <person name="Liu Q."/>
            <person name="Xin Y.-H."/>
        </authorList>
    </citation>
    <scope>NUCLEOTIDE SEQUENCE</scope>
    <source>
        <strain evidence="2">CGMCC 1.13493</strain>
    </source>
</reference>
<dbReference type="InterPro" id="IPR026341">
    <property type="entry name" value="T9SS_type_B"/>
</dbReference>
<dbReference type="InterPro" id="IPR003343">
    <property type="entry name" value="Big_2"/>
</dbReference>
<dbReference type="SUPFAM" id="SSF49373">
    <property type="entry name" value="Invasin/intimin cell-adhesion fragments"/>
    <property type="match status" value="1"/>
</dbReference>
<dbReference type="InterPro" id="IPR045828">
    <property type="entry name" value="PKD_Bacteroidetes"/>
</dbReference>
<dbReference type="Gene3D" id="2.60.40.740">
    <property type="match status" value="4"/>
</dbReference>
<dbReference type="Gene3D" id="2.40.10.10">
    <property type="entry name" value="Trypsin-like serine proteases"/>
    <property type="match status" value="1"/>
</dbReference>
<dbReference type="InterPro" id="IPR035986">
    <property type="entry name" value="PKD_dom_sf"/>
</dbReference>
<dbReference type="EMBL" id="JADHEC010000041">
    <property type="protein sequence ID" value="MBF2709757.1"/>
    <property type="molecule type" value="Genomic_DNA"/>
</dbReference>
<dbReference type="CDD" id="cd00146">
    <property type="entry name" value="PKD"/>
    <property type="match status" value="3"/>
</dbReference>
<dbReference type="InterPro" id="IPR008964">
    <property type="entry name" value="Invasin/intimin_cell_adhesion"/>
</dbReference>
<feature type="domain" description="PKD" evidence="1">
    <location>
        <begin position="637"/>
        <end position="717"/>
    </location>
</feature>
<dbReference type="SUPFAM" id="SSF49299">
    <property type="entry name" value="PKD domain"/>
    <property type="match status" value="4"/>
</dbReference>
<gene>
    <name evidence="2" type="ORF">IR213_14330</name>
</gene>
<dbReference type="Pfam" id="PF13585">
    <property type="entry name" value="CHU_C"/>
    <property type="match status" value="1"/>
</dbReference>
<dbReference type="InterPro" id="IPR022409">
    <property type="entry name" value="PKD/Chitinase_dom"/>
</dbReference>
<dbReference type="SMART" id="SM00089">
    <property type="entry name" value="PKD"/>
    <property type="match status" value="9"/>
</dbReference>
<dbReference type="Proteomes" id="UP000646211">
    <property type="component" value="Unassembled WGS sequence"/>
</dbReference>
<dbReference type="InterPro" id="IPR043504">
    <property type="entry name" value="Peptidase_S1_PA_chymotrypsin"/>
</dbReference>
<dbReference type="Gene3D" id="2.60.40.10">
    <property type="entry name" value="Immunoglobulins"/>
    <property type="match status" value="6"/>
</dbReference>
<keyword evidence="3" id="KW-1185">Reference proteome</keyword>
<dbReference type="PROSITE" id="PS50093">
    <property type="entry name" value="PKD"/>
    <property type="match status" value="3"/>
</dbReference>